<protein>
    <submittedName>
        <fullName evidence="1">Uncharacterized protein</fullName>
    </submittedName>
</protein>
<gene>
    <name evidence="1" type="ORF">OEA41_007707</name>
</gene>
<dbReference type="EMBL" id="JASNWA010000004">
    <property type="protein sequence ID" value="KAK3176384.1"/>
    <property type="molecule type" value="Genomic_DNA"/>
</dbReference>
<reference evidence="1" key="1">
    <citation type="submission" date="2022-11" db="EMBL/GenBank/DDBJ databases">
        <title>Chromosomal genome sequence assembly and mating type (MAT) locus characterization of the leprose asexual lichenized fungus Lepraria neglecta (Nyl.) Erichsen.</title>
        <authorList>
            <person name="Allen J.L."/>
            <person name="Pfeffer B."/>
        </authorList>
    </citation>
    <scope>NUCLEOTIDE SEQUENCE</scope>
    <source>
        <strain evidence="1">Allen 5258</strain>
    </source>
</reference>
<keyword evidence="2" id="KW-1185">Reference proteome</keyword>
<evidence type="ECO:0000313" key="2">
    <source>
        <dbReference type="Proteomes" id="UP001276659"/>
    </source>
</evidence>
<evidence type="ECO:0000313" key="1">
    <source>
        <dbReference type="EMBL" id="KAK3176384.1"/>
    </source>
</evidence>
<dbReference type="AlphaFoldDB" id="A0AAE0DNC1"/>
<sequence length="160" mass="17362">MNTEADAAEDKTLKQQYSRWRLWRGMVPPGQACSEERNLVFLGVVSNVHAALRCEISSLWAYAWLNGKLDEPVRALSKSKSNIVSEDRHQGGCKTLSQGRSSTAGGDIYYETPLCHALVTGGTPGARGGGVVGGSYGQSDYRGLVDEWLTKEAKGKTKVQ</sequence>
<organism evidence="1 2">
    <name type="scientific">Lepraria neglecta</name>
    <dbReference type="NCBI Taxonomy" id="209136"/>
    <lineage>
        <taxon>Eukaryota</taxon>
        <taxon>Fungi</taxon>
        <taxon>Dikarya</taxon>
        <taxon>Ascomycota</taxon>
        <taxon>Pezizomycotina</taxon>
        <taxon>Lecanoromycetes</taxon>
        <taxon>OSLEUM clade</taxon>
        <taxon>Lecanoromycetidae</taxon>
        <taxon>Lecanorales</taxon>
        <taxon>Lecanorineae</taxon>
        <taxon>Stereocaulaceae</taxon>
        <taxon>Lepraria</taxon>
    </lineage>
</organism>
<comment type="caution">
    <text evidence="1">The sequence shown here is derived from an EMBL/GenBank/DDBJ whole genome shotgun (WGS) entry which is preliminary data.</text>
</comment>
<accession>A0AAE0DNC1</accession>
<dbReference type="Proteomes" id="UP001276659">
    <property type="component" value="Unassembled WGS sequence"/>
</dbReference>
<name>A0AAE0DNC1_9LECA</name>
<proteinExistence type="predicted"/>